<evidence type="ECO:0000313" key="3">
    <source>
        <dbReference type="Proteomes" id="UP000265520"/>
    </source>
</evidence>
<evidence type="ECO:0000256" key="1">
    <source>
        <dbReference type="SAM" id="MobiDB-lite"/>
    </source>
</evidence>
<name>A0A392NBF8_9FABA</name>
<keyword evidence="3" id="KW-1185">Reference proteome</keyword>
<evidence type="ECO:0000313" key="2">
    <source>
        <dbReference type="EMBL" id="MCH95814.1"/>
    </source>
</evidence>
<reference evidence="2 3" key="1">
    <citation type="journal article" date="2018" name="Front. Plant Sci.">
        <title>Red Clover (Trifolium pratense) and Zigzag Clover (T. medium) - A Picture of Genomic Similarities and Differences.</title>
        <authorList>
            <person name="Dluhosova J."/>
            <person name="Istvanek J."/>
            <person name="Nedelnik J."/>
            <person name="Repkova J."/>
        </authorList>
    </citation>
    <scope>NUCLEOTIDE SEQUENCE [LARGE SCALE GENOMIC DNA]</scope>
    <source>
        <strain evidence="3">cv. 10/8</strain>
        <tissue evidence="2">Leaf</tissue>
    </source>
</reference>
<dbReference type="EMBL" id="LXQA010030746">
    <property type="protein sequence ID" value="MCH95814.1"/>
    <property type="molecule type" value="Genomic_DNA"/>
</dbReference>
<dbReference type="Proteomes" id="UP000265520">
    <property type="component" value="Unassembled WGS sequence"/>
</dbReference>
<dbReference type="AlphaFoldDB" id="A0A392NBF8"/>
<sequence>MKRCLEKKVELFEVREVGESGWKFTGEEVEREVKMVKSGASGDGGGESGVEAVVREREMGERRETAEGSRERTGEIGVREVYGSDRVCEVVAEDASPVAWSGVMGGPVGERVGRVGEMEFGLEEEETFLVERESGRDY</sequence>
<accession>A0A392NBF8</accession>
<comment type="caution">
    <text evidence="2">The sequence shown here is derived from an EMBL/GenBank/DDBJ whole genome shotgun (WGS) entry which is preliminary data.</text>
</comment>
<organism evidence="2 3">
    <name type="scientific">Trifolium medium</name>
    <dbReference type="NCBI Taxonomy" id="97028"/>
    <lineage>
        <taxon>Eukaryota</taxon>
        <taxon>Viridiplantae</taxon>
        <taxon>Streptophyta</taxon>
        <taxon>Embryophyta</taxon>
        <taxon>Tracheophyta</taxon>
        <taxon>Spermatophyta</taxon>
        <taxon>Magnoliopsida</taxon>
        <taxon>eudicotyledons</taxon>
        <taxon>Gunneridae</taxon>
        <taxon>Pentapetalae</taxon>
        <taxon>rosids</taxon>
        <taxon>fabids</taxon>
        <taxon>Fabales</taxon>
        <taxon>Fabaceae</taxon>
        <taxon>Papilionoideae</taxon>
        <taxon>50 kb inversion clade</taxon>
        <taxon>NPAAA clade</taxon>
        <taxon>Hologalegina</taxon>
        <taxon>IRL clade</taxon>
        <taxon>Trifolieae</taxon>
        <taxon>Trifolium</taxon>
    </lineage>
</organism>
<feature type="region of interest" description="Disordered" evidence="1">
    <location>
        <begin position="35"/>
        <end position="72"/>
    </location>
</feature>
<proteinExistence type="predicted"/>
<feature type="compositionally biased region" description="Basic and acidic residues" evidence="1">
    <location>
        <begin position="53"/>
        <end position="72"/>
    </location>
</feature>
<protein>
    <submittedName>
        <fullName evidence="2">Uncharacterized protein</fullName>
    </submittedName>
</protein>